<reference evidence="2 3" key="1">
    <citation type="submission" date="2017-06" db="EMBL/GenBank/DDBJ databases">
        <authorList>
            <person name="Kim H.J."/>
            <person name="Triplett B.A."/>
        </authorList>
    </citation>
    <scope>NUCLEOTIDE SEQUENCE [LARGE SCALE GENOMIC DNA]</scope>
    <source>
        <strain evidence="2 3">DSM 43151</strain>
    </source>
</reference>
<protein>
    <submittedName>
        <fullName evidence="2">WD40-like Beta Propeller Repeat</fullName>
    </submittedName>
</protein>
<dbReference type="EMBL" id="FZNR01000014">
    <property type="protein sequence ID" value="SNS37780.1"/>
    <property type="molecule type" value="Genomic_DNA"/>
</dbReference>
<dbReference type="Gene3D" id="2.120.10.30">
    <property type="entry name" value="TolB, C-terminal domain"/>
    <property type="match status" value="1"/>
</dbReference>
<dbReference type="InterPro" id="IPR011659">
    <property type="entry name" value="WD40"/>
</dbReference>
<keyword evidence="1" id="KW-0812">Transmembrane</keyword>
<feature type="transmembrane region" description="Helical" evidence="1">
    <location>
        <begin position="6"/>
        <end position="26"/>
    </location>
</feature>
<sequence>MTLRSRLVAFAAVLVLVVAGTILFVLQVRRERERAAAAAPPVAVTDLATVTRQPHLIFRSTAIGDDYGRVAAVPLGDPSGPRAFTGASCDRVYAHRDEAVCLYSKPGLVTTYQAEVLGADWAVRRSLPLAGVPSRTRLSPDGAWAATTTFVSGHAYSTPGAFSTETLVTPLGAGGGKSLNLETDFKLYVGGRRNTARNRNLWGVTFTGDGDHFYATAASGDKTWLVRGSLKTRELTALRADAECPSLSPDGTRVAFKTRNGQAEGQWTIAVHDLASGAVTLLAEKHSVDDQIEWLDDEQVLYGLPRSGSGPSASDVWVVPADGTGSPRLFVADAWSPAVVR</sequence>
<proteinExistence type="predicted"/>
<dbReference type="Proteomes" id="UP000198415">
    <property type="component" value="Unassembled WGS sequence"/>
</dbReference>
<dbReference type="AlphaFoldDB" id="A0A239DZ85"/>
<dbReference type="SUPFAM" id="SSF82171">
    <property type="entry name" value="DPP6 N-terminal domain-like"/>
    <property type="match status" value="1"/>
</dbReference>
<gene>
    <name evidence="2" type="ORF">SAMN06264365_114180</name>
</gene>
<evidence type="ECO:0000313" key="3">
    <source>
        <dbReference type="Proteomes" id="UP000198415"/>
    </source>
</evidence>
<evidence type="ECO:0000313" key="2">
    <source>
        <dbReference type="EMBL" id="SNS37780.1"/>
    </source>
</evidence>
<organism evidence="2 3">
    <name type="scientific">Actinoplanes regularis</name>
    <dbReference type="NCBI Taxonomy" id="52697"/>
    <lineage>
        <taxon>Bacteria</taxon>
        <taxon>Bacillati</taxon>
        <taxon>Actinomycetota</taxon>
        <taxon>Actinomycetes</taxon>
        <taxon>Micromonosporales</taxon>
        <taxon>Micromonosporaceae</taxon>
        <taxon>Actinoplanes</taxon>
    </lineage>
</organism>
<name>A0A239DZ85_9ACTN</name>
<dbReference type="InterPro" id="IPR011042">
    <property type="entry name" value="6-blade_b-propeller_TolB-like"/>
</dbReference>
<evidence type="ECO:0000256" key="1">
    <source>
        <dbReference type="SAM" id="Phobius"/>
    </source>
</evidence>
<keyword evidence="1" id="KW-0472">Membrane</keyword>
<dbReference type="Pfam" id="PF07676">
    <property type="entry name" value="PD40"/>
    <property type="match status" value="1"/>
</dbReference>
<keyword evidence="3" id="KW-1185">Reference proteome</keyword>
<accession>A0A239DZ85</accession>
<keyword evidence="1" id="KW-1133">Transmembrane helix</keyword>